<evidence type="ECO:0000313" key="2">
    <source>
        <dbReference type="EMBL" id="KAK1937447.1"/>
    </source>
</evidence>
<feature type="transmembrane region" description="Helical" evidence="1">
    <location>
        <begin position="233"/>
        <end position="253"/>
    </location>
</feature>
<reference evidence="2" key="1">
    <citation type="journal article" date="2014" name="Nucleic Acids Res.">
        <title>The evolutionary dynamics of variant antigen genes in Babesia reveal a history of genomic innovation underlying host-parasite interaction.</title>
        <authorList>
            <person name="Jackson A.P."/>
            <person name="Otto T.D."/>
            <person name="Darby A."/>
            <person name="Ramaprasad A."/>
            <person name="Xia D."/>
            <person name="Echaide I.E."/>
            <person name="Farber M."/>
            <person name="Gahlot S."/>
            <person name="Gamble J."/>
            <person name="Gupta D."/>
            <person name="Gupta Y."/>
            <person name="Jackson L."/>
            <person name="Malandrin L."/>
            <person name="Malas T.B."/>
            <person name="Moussa E."/>
            <person name="Nair M."/>
            <person name="Reid A.J."/>
            <person name="Sanders M."/>
            <person name="Sharma J."/>
            <person name="Tracey A."/>
            <person name="Quail M.A."/>
            <person name="Weir W."/>
            <person name="Wastling J.M."/>
            <person name="Hall N."/>
            <person name="Willadsen P."/>
            <person name="Lingelbach K."/>
            <person name="Shiels B."/>
            <person name="Tait A."/>
            <person name="Berriman M."/>
            <person name="Allred D.R."/>
            <person name="Pain A."/>
        </authorList>
    </citation>
    <scope>NUCLEOTIDE SEQUENCE</scope>
    <source>
        <strain evidence="2">1802A</strain>
    </source>
</reference>
<comment type="caution">
    <text evidence="2">The sequence shown here is derived from an EMBL/GenBank/DDBJ whole genome shotgun (WGS) entry which is preliminary data.</text>
</comment>
<keyword evidence="1" id="KW-0812">Transmembrane</keyword>
<sequence length="475" mass="53449">MRVFGKNTCDGRQKRDIHEETFEGHDVEDISDSNPAEVPLLAITSVHDAEAASYLHDDAADQLEDNGYHPVENADSGSEANDIYDTIHGIYNIGVTKSQDKAALYGRMMHYYAEKATNLPYPPKTRTASVLWYMLIILISNPIIGLYTMGHFKEWDTWVTRDITVIENATDALVQAPQPAQHMSADNVIIDGLSTNTHDEVHNITMNQEEFKAISTVATKFSKKVRGYACYEIFGELVFALFSLALLCTSGMCCTNGRHRAQSMIPIIGLLYTVIYKILAMYILIISIKILVFYTIAAYPEGMGSLPAILLRLLSLSGIDPSNVVHRNAMALLLKMDSYAHKWVIVYCLENIYITISDSIETVHALSKMFGRTIRKMTKRLQRQQELMYFTMGSTSDMQTSNDTATTPSCSYMLLDSLLNKTLGSQETYIHDMYNKGVSDVGTYLDNIDVEQYKDSIARMGPKILSQLRNKDYFT</sequence>
<reference evidence="2" key="2">
    <citation type="submission" date="2021-05" db="EMBL/GenBank/DDBJ databases">
        <authorList>
            <person name="Pain A."/>
        </authorList>
    </citation>
    <scope>NUCLEOTIDE SEQUENCE</scope>
    <source>
        <strain evidence="2">1802A</strain>
    </source>
</reference>
<keyword evidence="1" id="KW-1133">Transmembrane helix</keyword>
<feature type="transmembrane region" description="Helical" evidence="1">
    <location>
        <begin position="130"/>
        <end position="149"/>
    </location>
</feature>
<keyword evidence="3" id="KW-1185">Reference proteome</keyword>
<dbReference type="EMBL" id="JAHBMH010000033">
    <property type="protein sequence ID" value="KAK1937447.1"/>
    <property type="molecule type" value="Genomic_DNA"/>
</dbReference>
<evidence type="ECO:0000313" key="3">
    <source>
        <dbReference type="Proteomes" id="UP001195914"/>
    </source>
</evidence>
<gene>
    <name evidence="2" type="ORF">X943_001944</name>
</gene>
<organism evidence="2 3">
    <name type="scientific">Babesia divergens</name>
    <dbReference type="NCBI Taxonomy" id="32595"/>
    <lineage>
        <taxon>Eukaryota</taxon>
        <taxon>Sar</taxon>
        <taxon>Alveolata</taxon>
        <taxon>Apicomplexa</taxon>
        <taxon>Aconoidasida</taxon>
        <taxon>Piroplasmida</taxon>
        <taxon>Babesiidae</taxon>
        <taxon>Babesia</taxon>
    </lineage>
</organism>
<dbReference type="AlphaFoldDB" id="A0AAD9LJ36"/>
<keyword evidence="1" id="KW-0472">Membrane</keyword>
<protein>
    <submittedName>
        <fullName evidence="2">Uncharacterized protein</fullName>
    </submittedName>
</protein>
<feature type="transmembrane region" description="Helical" evidence="1">
    <location>
        <begin position="265"/>
        <end position="285"/>
    </location>
</feature>
<proteinExistence type="predicted"/>
<name>A0AAD9LJ36_BABDI</name>
<evidence type="ECO:0000256" key="1">
    <source>
        <dbReference type="SAM" id="Phobius"/>
    </source>
</evidence>
<accession>A0AAD9LJ36</accession>
<dbReference type="Proteomes" id="UP001195914">
    <property type="component" value="Unassembled WGS sequence"/>
</dbReference>